<dbReference type="Pfam" id="PF00082">
    <property type="entry name" value="Peptidase_S8"/>
    <property type="match status" value="1"/>
</dbReference>
<dbReference type="PRINTS" id="PR00723">
    <property type="entry name" value="SUBTILISIN"/>
</dbReference>
<dbReference type="InterPro" id="IPR022398">
    <property type="entry name" value="Peptidase_S8_His-AS"/>
</dbReference>
<dbReference type="PROSITE" id="PS51829">
    <property type="entry name" value="P_HOMO_B"/>
    <property type="match status" value="2"/>
</dbReference>
<evidence type="ECO:0000256" key="3">
    <source>
        <dbReference type="ARBA" id="ARBA00022801"/>
    </source>
</evidence>
<evidence type="ECO:0000256" key="8">
    <source>
        <dbReference type="SAM" id="SignalP"/>
    </source>
</evidence>
<dbReference type="InterPro" id="IPR008979">
    <property type="entry name" value="Galactose-bd-like_sf"/>
</dbReference>
<reference evidence="10 11" key="1">
    <citation type="submission" date="2018-12" db="EMBL/GenBank/DDBJ databases">
        <authorList>
            <person name="Li K."/>
        </authorList>
    </citation>
    <scope>NUCLEOTIDE SEQUENCE [LARGE SCALE GENOMIC DNA]</scope>
    <source>
        <strain evidence="11">CR22</strain>
    </source>
</reference>
<dbReference type="PROSITE" id="PS00138">
    <property type="entry name" value="SUBTILASE_SER"/>
    <property type="match status" value="1"/>
</dbReference>
<dbReference type="AlphaFoldDB" id="A0A3S9I1H4"/>
<dbReference type="GO" id="GO:0004252">
    <property type="term" value="F:serine-type endopeptidase activity"/>
    <property type="evidence" value="ECO:0007669"/>
    <property type="project" value="UniProtKB-UniRule"/>
</dbReference>
<evidence type="ECO:0000313" key="11">
    <source>
        <dbReference type="Proteomes" id="UP000280197"/>
    </source>
</evidence>
<feature type="domain" description="P/Homo B" evidence="9">
    <location>
        <begin position="676"/>
        <end position="798"/>
    </location>
</feature>
<dbReference type="InterPro" id="IPR002884">
    <property type="entry name" value="P_dom"/>
</dbReference>
<gene>
    <name evidence="10" type="ORF">EJC51_20210</name>
</gene>
<dbReference type="InterPro" id="IPR000209">
    <property type="entry name" value="Peptidase_S8/S53_dom"/>
</dbReference>
<dbReference type="GO" id="GO:0006508">
    <property type="term" value="P:proteolysis"/>
    <property type="evidence" value="ECO:0007669"/>
    <property type="project" value="UniProtKB-KW"/>
</dbReference>
<evidence type="ECO:0000259" key="9">
    <source>
        <dbReference type="PROSITE" id="PS51829"/>
    </source>
</evidence>
<feature type="active site" description="Charge relay system" evidence="5">
    <location>
        <position position="386"/>
    </location>
</feature>
<feature type="signal peptide" evidence="8">
    <location>
        <begin position="1"/>
        <end position="25"/>
    </location>
</feature>
<keyword evidence="11" id="KW-1185">Reference proteome</keyword>
<dbReference type="InterPro" id="IPR050131">
    <property type="entry name" value="Peptidase_S8_subtilisin-like"/>
</dbReference>
<dbReference type="Gene3D" id="3.40.50.200">
    <property type="entry name" value="Peptidase S8/S53 domain"/>
    <property type="match status" value="1"/>
</dbReference>
<dbReference type="SUPFAM" id="SSF49785">
    <property type="entry name" value="Galactose-binding domain-like"/>
    <property type="match status" value="3"/>
</dbReference>
<keyword evidence="3 5" id="KW-0378">Hydrolase</keyword>
<evidence type="ECO:0000256" key="5">
    <source>
        <dbReference type="PROSITE-ProRule" id="PRU01240"/>
    </source>
</evidence>
<dbReference type="PROSITE" id="PS51892">
    <property type="entry name" value="SUBTILASE"/>
    <property type="match status" value="1"/>
</dbReference>
<evidence type="ECO:0000256" key="6">
    <source>
        <dbReference type="RuleBase" id="RU003355"/>
    </source>
</evidence>
<dbReference type="EMBL" id="CP034463">
    <property type="protein sequence ID" value="AZP18207.1"/>
    <property type="molecule type" value="Genomic_DNA"/>
</dbReference>
<evidence type="ECO:0000256" key="7">
    <source>
        <dbReference type="SAM" id="MobiDB-lite"/>
    </source>
</evidence>
<dbReference type="InterPro" id="IPR023827">
    <property type="entry name" value="Peptidase_S8_Asp-AS"/>
</dbReference>
<feature type="active site" description="Charge relay system" evidence="5">
    <location>
        <position position="207"/>
    </location>
</feature>
<comment type="similarity">
    <text evidence="1 5 6">Belongs to the peptidase S8 family.</text>
</comment>
<protein>
    <submittedName>
        <fullName evidence="10">Serine protease</fullName>
    </submittedName>
</protein>
<sequence>MTRRIWAAVITSVMAATLSAIPAHATDSTSTTSTATTADDPIDPPLYDETADGDTVRVNVVTETRADLAGAASVGDTLQSFATLPLVTLRVDRSGLAELAAQDGVVSVTEDGLSAPSLDQSIPVIGADTAHKAGKTGAGSDIAIIDTGVATNHPFFKDRIVAEACFSPIDAAYGATSLCGNGAAAQEGTGAANSAAGACATLDGCDHGTHVAGIAAGDGTGLSGAPATGVAPDAGIVAIQVFSKLDSTKYCGTTNPCIRSFTSAQIAALEKVLALKQAGTPIVAANLSLGSASYSTACTKDARAAAIDKLYAAGVATVVAAGNNGSATAVTAPACVPNAVSVGATTDDDQIASFSNHGPLLDVLAPGNGIISSVPGGGYDSKSGTSMATPHVAGALAVLRQAYPTEGLASLISLLATTGKPVTDEAGVTVPRIDVAKAVAAVEPKPEADKKPRAFQVDNDKDVAIPDAPTGATGTAVTSPITVAEYPGNAPKNLKAYVNITHAFRGDVKLELIAPNGTTHLLKAASASDGADDIIATYTVDASASVANGEWKLRMTDTDDGDAGTLTTWSLIFPTPFENTTAQTIPDSGTLSSTIAVSQIDGNAAGPLQVYANLTHTRIGDLKLALTSPDGKSYTLKPYGSEAGGTLQTTYGVDATDAVANGTWTLKVTDSATGSTGTLTGWSLGFPSYENQTVKAIPDKNYTEIWTKADGLSGVGSGKLKVYVDVEHKYLGDLKIDLIAPDGSMHLLKDNGEEPGGTLQKVYTVDATDLPVNGWWKLRVDDVATGDTGTVRNFVVRF</sequence>
<feature type="chain" id="PRO_5019198519" evidence="8">
    <location>
        <begin position="26"/>
        <end position="798"/>
    </location>
</feature>
<evidence type="ECO:0000256" key="1">
    <source>
        <dbReference type="ARBA" id="ARBA00011073"/>
    </source>
</evidence>
<dbReference type="PANTHER" id="PTHR43806">
    <property type="entry name" value="PEPTIDASE S8"/>
    <property type="match status" value="1"/>
</dbReference>
<keyword evidence="8" id="KW-0732">Signal</keyword>
<dbReference type="InterPro" id="IPR015500">
    <property type="entry name" value="Peptidase_S8_subtilisin-rel"/>
</dbReference>
<keyword evidence="2 5" id="KW-0645">Protease</keyword>
<evidence type="ECO:0000313" key="10">
    <source>
        <dbReference type="EMBL" id="AZP18207.1"/>
    </source>
</evidence>
<dbReference type="InterPro" id="IPR023828">
    <property type="entry name" value="Peptidase_S8_Ser-AS"/>
</dbReference>
<accession>A0A3S9I1H4</accession>
<feature type="domain" description="P/Homo B" evidence="9">
    <location>
        <begin position="444"/>
        <end position="583"/>
    </location>
</feature>
<feature type="region of interest" description="Disordered" evidence="7">
    <location>
        <begin position="24"/>
        <end position="44"/>
    </location>
</feature>
<dbReference type="InterPro" id="IPR036852">
    <property type="entry name" value="Peptidase_S8/S53_dom_sf"/>
</dbReference>
<evidence type="ECO:0000256" key="2">
    <source>
        <dbReference type="ARBA" id="ARBA00022670"/>
    </source>
</evidence>
<evidence type="ECO:0000256" key="4">
    <source>
        <dbReference type="ARBA" id="ARBA00022825"/>
    </source>
</evidence>
<dbReference type="KEGG" id="saqu:EJC51_20210"/>
<dbReference type="Proteomes" id="UP000280197">
    <property type="component" value="Chromosome"/>
</dbReference>
<dbReference type="Gene3D" id="2.60.120.260">
    <property type="entry name" value="Galactose-binding domain-like"/>
    <property type="match status" value="3"/>
</dbReference>
<organism evidence="10 11">
    <name type="scientific">Streptomyces aquilus</name>
    <dbReference type="NCBI Taxonomy" id="2548456"/>
    <lineage>
        <taxon>Bacteria</taxon>
        <taxon>Bacillati</taxon>
        <taxon>Actinomycetota</taxon>
        <taxon>Actinomycetes</taxon>
        <taxon>Kitasatosporales</taxon>
        <taxon>Streptomycetaceae</taxon>
        <taxon>Streptomyces</taxon>
    </lineage>
</organism>
<dbReference type="RefSeq" id="WP_126272377.1">
    <property type="nucleotide sequence ID" value="NZ_CP034463.1"/>
</dbReference>
<feature type="active site" description="Charge relay system" evidence="5">
    <location>
        <position position="146"/>
    </location>
</feature>
<dbReference type="SUPFAM" id="SSF52743">
    <property type="entry name" value="Subtilisin-like"/>
    <property type="match status" value="1"/>
</dbReference>
<feature type="compositionally biased region" description="Low complexity" evidence="7">
    <location>
        <begin position="25"/>
        <end position="39"/>
    </location>
</feature>
<proteinExistence type="inferred from homology"/>
<dbReference type="PROSITE" id="PS00136">
    <property type="entry name" value="SUBTILASE_ASP"/>
    <property type="match status" value="1"/>
</dbReference>
<keyword evidence="4 5" id="KW-0720">Serine protease</keyword>
<dbReference type="PANTHER" id="PTHR43806:SF11">
    <property type="entry name" value="CEREVISIN-RELATED"/>
    <property type="match status" value="1"/>
</dbReference>
<name>A0A3S9I1H4_9ACTN</name>
<dbReference type="PROSITE" id="PS00137">
    <property type="entry name" value="SUBTILASE_HIS"/>
    <property type="match status" value="1"/>
</dbReference>
<dbReference type="Pfam" id="PF01483">
    <property type="entry name" value="P_proprotein"/>
    <property type="match status" value="3"/>
</dbReference>